<evidence type="ECO:0000259" key="1">
    <source>
        <dbReference type="Pfam" id="PF22513"/>
    </source>
</evidence>
<gene>
    <name evidence="2" type="ORF">LMG7141_02371</name>
</gene>
<name>A0ABM9JDD2_9RALS</name>
<dbReference type="InterPro" id="IPR013321">
    <property type="entry name" value="Arc_rbn_hlx_hlx"/>
</dbReference>
<dbReference type="InterPro" id="IPR053853">
    <property type="entry name" value="FitA-like_RHH"/>
</dbReference>
<dbReference type="Gene3D" id="1.10.1220.10">
    <property type="entry name" value="Met repressor-like"/>
    <property type="match status" value="1"/>
</dbReference>
<proteinExistence type="predicted"/>
<sequence length="67" mass="7411">MADLLVRNVDDCLVQRLRERAAAHGRSPEAEHREILAKALGGTKRKCFAEVLMSMPNAGEDSDFARS</sequence>
<accession>A0ABM9JDD2</accession>
<dbReference type="RefSeq" id="WP_012430550.1">
    <property type="nucleotide sequence ID" value="NZ_CATYWO010000003.1"/>
</dbReference>
<organism evidence="2 3">
    <name type="scientific">Ralstonia condita</name>
    <dbReference type="NCBI Taxonomy" id="3058600"/>
    <lineage>
        <taxon>Bacteria</taxon>
        <taxon>Pseudomonadati</taxon>
        <taxon>Pseudomonadota</taxon>
        <taxon>Betaproteobacteria</taxon>
        <taxon>Burkholderiales</taxon>
        <taxon>Burkholderiaceae</taxon>
        <taxon>Ralstonia</taxon>
    </lineage>
</organism>
<dbReference type="Proteomes" id="UP001189616">
    <property type="component" value="Unassembled WGS sequence"/>
</dbReference>
<evidence type="ECO:0000313" key="3">
    <source>
        <dbReference type="Proteomes" id="UP001189616"/>
    </source>
</evidence>
<dbReference type="InterPro" id="IPR010985">
    <property type="entry name" value="Ribbon_hlx_hlx"/>
</dbReference>
<reference evidence="2 3" key="1">
    <citation type="submission" date="2023-07" db="EMBL/GenBank/DDBJ databases">
        <authorList>
            <person name="Peeters C."/>
        </authorList>
    </citation>
    <scope>NUCLEOTIDE SEQUENCE [LARGE SCALE GENOMIC DNA]</scope>
    <source>
        <strain evidence="2 3">LMG 7141</strain>
    </source>
</reference>
<evidence type="ECO:0000313" key="2">
    <source>
        <dbReference type="EMBL" id="CAJ0790469.1"/>
    </source>
</evidence>
<dbReference type="Pfam" id="PF22513">
    <property type="entry name" value="FitA-like_RHH"/>
    <property type="match status" value="1"/>
</dbReference>
<protein>
    <recommendedName>
        <fullName evidence="1">Antitoxin FitA-like ribbon-helix-helix domain-containing protein</fullName>
    </recommendedName>
</protein>
<dbReference type="SUPFAM" id="SSF47598">
    <property type="entry name" value="Ribbon-helix-helix"/>
    <property type="match status" value="1"/>
</dbReference>
<comment type="caution">
    <text evidence="2">The sequence shown here is derived from an EMBL/GenBank/DDBJ whole genome shotgun (WGS) entry which is preliminary data.</text>
</comment>
<feature type="domain" description="Antitoxin FitA-like ribbon-helix-helix" evidence="1">
    <location>
        <begin position="2"/>
        <end position="40"/>
    </location>
</feature>
<dbReference type="EMBL" id="CATYWO010000003">
    <property type="protein sequence ID" value="CAJ0790469.1"/>
    <property type="molecule type" value="Genomic_DNA"/>
</dbReference>
<keyword evidence="3" id="KW-1185">Reference proteome</keyword>